<evidence type="ECO:0000313" key="3">
    <source>
        <dbReference type="Proteomes" id="UP000254191"/>
    </source>
</evidence>
<organism evidence="2 3">
    <name type="scientific">Proteus mirabilis</name>
    <dbReference type="NCBI Taxonomy" id="584"/>
    <lineage>
        <taxon>Bacteria</taxon>
        <taxon>Pseudomonadati</taxon>
        <taxon>Pseudomonadota</taxon>
        <taxon>Gammaproteobacteria</taxon>
        <taxon>Enterobacterales</taxon>
        <taxon>Morganellaceae</taxon>
        <taxon>Proteus</taxon>
    </lineage>
</organism>
<keyword evidence="1" id="KW-0472">Membrane</keyword>
<dbReference type="EMBL" id="UGTS01000006">
    <property type="protein sequence ID" value="SUC40128.1"/>
    <property type="molecule type" value="Genomic_DNA"/>
</dbReference>
<proteinExistence type="predicted"/>
<keyword evidence="1" id="KW-1133">Transmembrane helix</keyword>
<dbReference type="Proteomes" id="UP000254191">
    <property type="component" value="Unassembled WGS sequence"/>
</dbReference>
<evidence type="ECO:0000256" key="1">
    <source>
        <dbReference type="SAM" id="Phobius"/>
    </source>
</evidence>
<gene>
    <name evidence="2" type="ORF">NCTC11938_04415</name>
</gene>
<evidence type="ECO:0008006" key="4">
    <source>
        <dbReference type="Google" id="ProtNLM"/>
    </source>
</evidence>
<feature type="transmembrane region" description="Helical" evidence="1">
    <location>
        <begin position="44"/>
        <end position="65"/>
    </location>
</feature>
<reference evidence="2 3" key="1">
    <citation type="submission" date="2018-06" db="EMBL/GenBank/DDBJ databases">
        <authorList>
            <consortium name="Pathogen Informatics"/>
            <person name="Doyle S."/>
        </authorList>
    </citation>
    <scope>NUCLEOTIDE SEQUENCE [LARGE SCALE GENOMIC DNA]</scope>
    <source>
        <strain evidence="2 3">NCTC11938</strain>
    </source>
</reference>
<dbReference type="RefSeq" id="WP_004243487.1">
    <property type="nucleotide sequence ID" value="NZ_JAMSBI010000004.1"/>
</dbReference>
<protein>
    <recommendedName>
        <fullName evidence="4">Phage abortive infection protein</fullName>
    </recommendedName>
</protein>
<feature type="transmembrane region" description="Helical" evidence="1">
    <location>
        <begin position="7"/>
        <end position="24"/>
    </location>
</feature>
<dbReference type="AlphaFoldDB" id="A0A379GGH8"/>
<sequence length="239" mass="27889">MKNRLTFYIFIPILLCAPILMYMYSFFGHPISTKNTDWGSFGAYISGSFSIITTIFAFFSALILYETYKNSKQELTLSKFNLLLNDAYKHLDSIAENFKREYGLVDYREIFQKIYYAHLYNVEETHLNSIEAVIKNKMRENINDQILDIAKDLFNCPPFRSLSKTLYNMCIIIKTEKDNSLKSIIKSLLEANLDNDSIYWILMFKTKGNSLSDFDIYDFCKAPDLVGISSQECRQENEL</sequence>
<accession>A0A379GGH8</accession>
<name>A0A379GGH8_PROMI</name>
<keyword evidence="1" id="KW-0812">Transmembrane</keyword>
<evidence type="ECO:0000313" key="2">
    <source>
        <dbReference type="EMBL" id="SUC40128.1"/>
    </source>
</evidence>